<reference evidence="2 3" key="1">
    <citation type="submission" date="2021-01" db="EMBL/GenBank/DDBJ databases">
        <title>WGS of actinomycetes isolated from Thailand.</title>
        <authorList>
            <person name="Thawai C."/>
        </authorList>
    </citation>
    <scope>NUCLEOTIDE SEQUENCE [LARGE SCALE GENOMIC DNA]</scope>
    <source>
        <strain evidence="2 3">LPG 2</strain>
    </source>
</reference>
<dbReference type="RefSeq" id="WP_201954291.1">
    <property type="nucleotide sequence ID" value="NZ_JAERRJ010000012.1"/>
</dbReference>
<keyword evidence="3" id="KW-1185">Reference proteome</keyword>
<evidence type="ECO:0000313" key="3">
    <source>
        <dbReference type="Proteomes" id="UP000602198"/>
    </source>
</evidence>
<proteinExistence type="predicted"/>
<gene>
    <name evidence="2" type="ORF">JK358_30040</name>
</gene>
<dbReference type="Proteomes" id="UP000602198">
    <property type="component" value="Unassembled WGS sequence"/>
</dbReference>
<protein>
    <submittedName>
        <fullName evidence="2">Uncharacterized protein</fullName>
    </submittedName>
</protein>
<evidence type="ECO:0000313" key="2">
    <source>
        <dbReference type="EMBL" id="MBL1078652.1"/>
    </source>
</evidence>
<accession>A0ABS1MDK5</accession>
<name>A0ABS1MDK5_9NOCA</name>
<organism evidence="2 3">
    <name type="scientific">Nocardia acididurans</name>
    <dbReference type="NCBI Taxonomy" id="2802282"/>
    <lineage>
        <taxon>Bacteria</taxon>
        <taxon>Bacillati</taxon>
        <taxon>Actinomycetota</taxon>
        <taxon>Actinomycetes</taxon>
        <taxon>Mycobacteriales</taxon>
        <taxon>Nocardiaceae</taxon>
        <taxon>Nocardia</taxon>
    </lineage>
</organism>
<comment type="caution">
    <text evidence="2">The sequence shown here is derived from an EMBL/GenBank/DDBJ whole genome shotgun (WGS) entry which is preliminary data.</text>
</comment>
<feature type="region of interest" description="Disordered" evidence="1">
    <location>
        <begin position="1"/>
        <end position="22"/>
    </location>
</feature>
<evidence type="ECO:0000256" key="1">
    <source>
        <dbReference type="SAM" id="MobiDB-lite"/>
    </source>
</evidence>
<dbReference type="EMBL" id="JAERRJ010000012">
    <property type="protein sequence ID" value="MBL1078652.1"/>
    <property type="molecule type" value="Genomic_DNA"/>
</dbReference>
<sequence length="80" mass="8102">MTSGDSARSATGGLNAGAAHRACDLTSRRSGGLVVRARIPAGQGDLPAGNQAPVPGFVVHVRIPAERRRALESAATRAVS</sequence>